<dbReference type="PANTHER" id="PTHR33841">
    <property type="entry name" value="DNA METHYLTRANSFERASE YEEA-RELATED"/>
    <property type="match status" value="1"/>
</dbReference>
<evidence type="ECO:0000256" key="4">
    <source>
        <dbReference type="ARBA" id="ARBA00022691"/>
    </source>
</evidence>
<comment type="catalytic activity">
    <reaction evidence="5">
        <text>a 2'-deoxyadenosine in DNA + S-adenosyl-L-methionine = an N(6)-methyl-2'-deoxyadenosine in DNA + S-adenosyl-L-homocysteine + H(+)</text>
        <dbReference type="Rhea" id="RHEA:15197"/>
        <dbReference type="Rhea" id="RHEA-COMP:12418"/>
        <dbReference type="Rhea" id="RHEA-COMP:12419"/>
        <dbReference type="ChEBI" id="CHEBI:15378"/>
        <dbReference type="ChEBI" id="CHEBI:57856"/>
        <dbReference type="ChEBI" id="CHEBI:59789"/>
        <dbReference type="ChEBI" id="CHEBI:90615"/>
        <dbReference type="ChEBI" id="CHEBI:90616"/>
        <dbReference type="EC" id="2.1.1.72"/>
    </reaction>
</comment>
<dbReference type="NCBIfam" id="NF033452">
    <property type="entry name" value="BREX_1_MTaseX"/>
    <property type="match status" value="1"/>
</dbReference>
<comment type="caution">
    <text evidence="7">The sequence shown here is derived from an EMBL/GenBank/DDBJ whole genome shotgun (WGS) entry which is preliminary data.</text>
</comment>
<accession>A0ABT0CV04</accession>
<reference evidence="7 8" key="1">
    <citation type="submission" date="2022-03" db="EMBL/GenBank/DDBJ databases">
        <title>Rhizobium SSM4.3 sp. nov., isolated from Sediment (Gouqi Island).</title>
        <authorList>
            <person name="Chen G."/>
        </authorList>
    </citation>
    <scope>NUCLEOTIDE SEQUENCE [LARGE SCALE GENOMIC DNA]</scope>
    <source>
        <strain evidence="7 8">SSM4.3</strain>
        <plasmid evidence="7">unnamed</plasmid>
    </source>
</reference>
<evidence type="ECO:0000256" key="1">
    <source>
        <dbReference type="ARBA" id="ARBA00011900"/>
    </source>
</evidence>
<proteinExistence type="predicted"/>
<dbReference type="PRINTS" id="PR00507">
    <property type="entry name" value="N12N6MTFRASE"/>
</dbReference>
<dbReference type="InterPro" id="IPR050953">
    <property type="entry name" value="N4_N6_ade-DNA_methylase"/>
</dbReference>
<sequence length="1169" mass="132277">MDTNGLKKFAQSARNLLIDQVTARLTMVLAEGAAARRAHPKAIAKLEAAANSNRGQVIEHAAYTWFNRFTALRFMDVTGLTNPRVVSPADGATRPEILAEAMAGNLPDRARPEIAEYLNGTRPAHDGQAEAYRLLLIHACNEWHGAMPYMFERADMLDRAEDYTELLMPEDLLSPDSILARLREVMTQDACQDVEIIGWLYQFYISEKKDHVFAGLKKNQKITAENIPAATQLFTPHWIVRYLVENSLGRLWLLNRPQSKLAAKMDYYIAPEEPETDFLKIAQPEDIRICDPACGSGHMLTYAFDLLYEIYAEEGHDAAEIPGLILKHNLTGIEIDDRAGALAAFALSMKAAAKLGRRRFLRMEAKPDIVVLQDVRFTPAEMQDVAAVVGKDLFTDELRGTLEQFEQAKNFGSLIVPKLRDPAETLRAVEARDFGSDLLLKEVQERVVAVLRMAEALSPKYHVVVANPPYAGVKGLNQSLASWLEDFFEESCSDLMTAFMDRCRLLNVPSGTWGMINLPSWMFLSSYKELRARILALQTVHSLIHLGRGVFGADFGAVAFVVDNRVACGDATFIARRLFEKFSIVRTNSEIEKLFQNRSFGSHGVRQNSLRNIPDTPIAYWLSEKAIQAFSTGTALSKIARPRQGIKTGDNERFLRFWHEVASEKSALTEARHEAQKDNARWFPCTKGGAFRRWYGNCDYLVNWESDGHEIRNFFDENGKLRSRPQNTQFFFVGGVTWSSLTIGSFSARLLPRHFAFESKGSSSPIKDLAEAKNVLGFLNTSVVDKLISALSPTVDYSEGAIGKLPIIHIEAEKLNVAHRAVEIAKSDWDAYETSWDFTTLPLLSPDHRAETLEASYARLRAHWQGVTDEMQRLEEENNRIFIDAYGLKDELTPEVPIEEITLTCNPAYRYGVKGLEEDREARLLQDTVAEFLHYAVGCIFGRYSRDAPGLILANQGEGIEDYLTRVPEPSFAPDRDNVIPVLDADWFADDIVTRARDFLRVTFGEAKFRENLAFVEKALGKDLRRWFTKDFFDYHVRRYKKRPIYWMFSSPKGSFNALIYMHRYRPDTVSVVLNQYVREFIHKLEVERARLEKLAVDPAATPAQQTRAQKETATVIKQIAELTEWEREVVYPMAQQKIAIDLDDGVKCNYPLFAGALKPIKGLEAADD</sequence>
<dbReference type="InterPro" id="IPR047939">
    <property type="entry name" value="BREX_1_PglX"/>
</dbReference>
<evidence type="ECO:0000256" key="3">
    <source>
        <dbReference type="ARBA" id="ARBA00022679"/>
    </source>
</evidence>
<evidence type="ECO:0000259" key="6">
    <source>
        <dbReference type="Pfam" id="PF07669"/>
    </source>
</evidence>
<keyword evidence="4" id="KW-0949">S-adenosyl-L-methionine</keyword>
<dbReference type="PROSITE" id="PS00092">
    <property type="entry name" value="N6_MTASE"/>
    <property type="match status" value="1"/>
</dbReference>
<evidence type="ECO:0000256" key="5">
    <source>
        <dbReference type="ARBA" id="ARBA00047942"/>
    </source>
</evidence>
<dbReference type="EMBL" id="JALAYX010000001">
    <property type="protein sequence ID" value="MCJ8236996.1"/>
    <property type="molecule type" value="Genomic_DNA"/>
</dbReference>
<evidence type="ECO:0000313" key="8">
    <source>
        <dbReference type="Proteomes" id="UP001522662"/>
    </source>
</evidence>
<dbReference type="InterPro" id="IPR002052">
    <property type="entry name" value="DNA_methylase_N6_adenine_CS"/>
</dbReference>
<dbReference type="RefSeq" id="WP_245134297.1">
    <property type="nucleotide sequence ID" value="NZ_CP128477.1"/>
</dbReference>
<dbReference type="InterPro" id="IPR011639">
    <property type="entry name" value="MethylTrfase_TaqI-like_dom"/>
</dbReference>
<organism evidence="7 8">
    <name type="scientific">Peteryoungia algae</name>
    <dbReference type="NCBI Taxonomy" id="2919917"/>
    <lineage>
        <taxon>Bacteria</taxon>
        <taxon>Pseudomonadati</taxon>
        <taxon>Pseudomonadota</taxon>
        <taxon>Alphaproteobacteria</taxon>
        <taxon>Hyphomicrobiales</taxon>
        <taxon>Rhizobiaceae</taxon>
        <taxon>Peteryoungia</taxon>
    </lineage>
</organism>
<dbReference type="InterPro" id="IPR029063">
    <property type="entry name" value="SAM-dependent_MTases_sf"/>
</dbReference>
<dbReference type="GO" id="GO:0032259">
    <property type="term" value="P:methylation"/>
    <property type="evidence" value="ECO:0007669"/>
    <property type="project" value="UniProtKB-KW"/>
</dbReference>
<dbReference type="GO" id="GO:0009007">
    <property type="term" value="F:site-specific DNA-methyltransferase (adenine-specific) activity"/>
    <property type="evidence" value="ECO:0007669"/>
    <property type="project" value="UniProtKB-EC"/>
</dbReference>
<feature type="domain" description="Type II methyltransferase M.TaqI-like" evidence="6">
    <location>
        <begin position="328"/>
        <end position="551"/>
    </location>
</feature>
<keyword evidence="8" id="KW-1185">Reference proteome</keyword>
<name>A0ABT0CV04_9HYPH</name>
<dbReference type="Proteomes" id="UP001522662">
    <property type="component" value="Unassembled WGS sequence"/>
</dbReference>
<dbReference type="Pfam" id="PF07669">
    <property type="entry name" value="Eco57I"/>
    <property type="match status" value="1"/>
</dbReference>
<keyword evidence="3 7" id="KW-0808">Transferase</keyword>
<evidence type="ECO:0000256" key="2">
    <source>
        <dbReference type="ARBA" id="ARBA00022603"/>
    </source>
</evidence>
<protein>
    <recommendedName>
        <fullName evidence="1">site-specific DNA-methyltransferase (adenine-specific)</fullName>
        <ecNumber evidence="1">2.1.1.72</ecNumber>
    </recommendedName>
</protein>
<keyword evidence="7" id="KW-0614">Plasmid</keyword>
<dbReference type="PANTHER" id="PTHR33841:SF1">
    <property type="entry name" value="DNA METHYLTRANSFERASE A"/>
    <property type="match status" value="1"/>
</dbReference>
<dbReference type="EC" id="2.1.1.72" evidence="1"/>
<dbReference type="SUPFAM" id="SSF53335">
    <property type="entry name" value="S-adenosyl-L-methionine-dependent methyltransferases"/>
    <property type="match status" value="1"/>
</dbReference>
<geneLocation type="plasmid" evidence="7">
    <name>unnamed</name>
</geneLocation>
<gene>
    <name evidence="7" type="primary">pglX</name>
    <name evidence="7" type="ORF">MKJ03_01545</name>
</gene>
<keyword evidence="2 7" id="KW-0489">Methyltransferase</keyword>
<evidence type="ECO:0000313" key="7">
    <source>
        <dbReference type="EMBL" id="MCJ8236996.1"/>
    </source>
</evidence>
<dbReference type="Gene3D" id="3.40.50.150">
    <property type="entry name" value="Vaccinia Virus protein VP39"/>
    <property type="match status" value="1"/>
</dbReference>